<dbReference type="AlphaFoldDB" id="A0A8K1G934"/>
<evidence type="ECO:0000313" key="2">
    <source>
        <dbReference type="EMBL" id="TRZ14249.1"/>
    </source>
</evidence>
<reference evidence="2" key="1">
    <citation type="submission" date="2019-04" db="EMBL/GenBank/DDBJ databases">
        <title>Genome assembly of Zosterops borbonicus 15179.</title>
        <authorList>
            <person name="Leroy T."/>
            <person name="Anselmetti Y."/>
            <person name="Tilak M.-K."/>
            <person name="Nabholz B."/>
        </authorList>
    </citation>
    <scope>NUCLEOTIDE SEQUENCE</scope>
    <source>
        <strain evidence="2">HGM_15179</strain>
        <tissue evidence="2">Muscle</tissue>
    </source>
</reference>
<evidence type="ECO:0000313" key="3">
    <source>
        <dbReference type="Proteomes" id="UP000796761"/>
    </source>
</evidence>
<proteinExistence type="predicted"/>
<dbReference type="EMBL" id="SWJQ01000451">
    <property type="protein sequence ID" value="TRZ14249.1"/>
    <property type="molecule type" value="Genomic_DNA"/>
</dbReference>
<dbReference type="Proteomes" id="UP000796761">
    <property type="component" value="Unassembled WGS sequence"/>
</dbReference>
<comment type="caution">
    <text evidence="2">The sequence shown here is derived from an EMBL/GenBank/DDBJ whole genome shotgun (WGS) entry which is preliminary data.</text>
</comment>
<feature type="region of interest" description="Disordered" evidence="1">
    <location>
        <begin position="17"/>
        <end position="44"/>
    </location>
</feature>
<protein>
    <submittedName>
        <fullName evidence="2">Uncharacterized protein</fullName>
    </submittedName>
</protein>
<evidence type="ECO:0000256" key="1">
    <source>
        <dbReference type="SAM" id="MobiDB-lite"/>
    </source>
</evidence>
<sequence>MDGPKCQMDPAHMEAYGHIQCPNKTKDDQAGPHGLGTTGQGSEEKIVFSSVLPAVVIPN</sequence>
<name>A0A8K1G934_9PASS</name>
<gene>
    <name evidence="2" type="ORF">HGM15179_012852</name>
</gene>
<organism evidence="2 3">
    <name type="scientific">Zosterops borbonicus</name>
    <dbReference type="NCBI Taxonomy" id="364589"/>
    <lineage>
        <taxon>Eukaryota</taxon>
        <taxon>Metazoa</taxon>
        <taxon>Chordata</taxon>
        <taxon>Craniata</taxon>
        <taxon>Vertebrata</taxon>
        <taxon>Euteleostomi</taxon>
        <taxon>Archelosauria</taxon>
        <taxon>Archosauria</taxon>
        <taxon>Dinosauria</taxon>
        <taxon>Saurischia</taxon>
        <taxon>Theropoda</taxon>
        <taxon>Coelurosauria</taxon>
        <taxon>Aves</taxon>
        <taxon>Neognathae</taxon>
        <taxon>Neoaves</taxon>
        <taxon>Telluraves</taxon>
        <taxon>Australaves</taxon>
        <taxon>Passeriformes</taxon>
        <taxon>Sylvioidea</taxon>
        <taxon>Zosteropidae</taxon>
        <taxon>Zosterops</taxon>
    </lineage>
</organism>
<feature type="non-terminal residue" evidence="2">
    <location>
        <position position="1"/>
    </location>
</feature>
<accession>A0A8K1G934</accession>
<keyword evidence="3" id="KW-1185">Reference proteome</keyword>